<name>A0ABN1AAC2_9ACTN</name>
<dbReference type="Gene3D" id="1.20.5.1930">
    <property type="match status" value="1"/>
</dbReference>
<dbReference type="SUPFAM" id="SSF55874">
    <property type="entry name" value="ATPase domain of HSP90 chaperone/DNA topoisomerase II/histidine kinase"/>
    <property type="match status" value="1"/>
</dbReference>
<evidence type="ECO:0000313" key="8">
    <source>
        <dbReference type="Proteomes" id="UP001499895"/>
    </source>
</evidence>
<feature type="transmembrane region" description="Helical" evidence="5">
    <location>
        <begin position="234"/>
        <end position="252"/>
    </location>
</feature>
<feature type="transmembrane region" description="Helical" evidence="5">
    <location>
        <begin position="292"/>
        <end position="316"/>
    </location>
</feature>
<keyword evidence="8" id="KW-1185">Reference proteome</keyword>
<keyword evidence="2" id="KW-0418">Kinase</keyword>
<keyword evidence="5" id="KW-0472">Membrane</keyword>
<feature type="transmembrane region" description="Helical" evidence="5">
    <location>
        <begin position="61"/>
        <end position="79"/>
    </location>
</feature>
<feature type="region of interest" description="Disordered" evidence="4">
    <location>
        <begin position="660"/>
        <end position="695"/>
    </location>
</feature>
<dbReference type="Pfam" id="PF02518">
    <property type="entry name" value="HATPase_c"/>
    <property type="match status" value="1"/>
</dbReference>
<dbReference type="CDD" id="cd16917">
    <property type="entry name" value="HATPase_UhpB-NarQ-NarX-like"/>
    <property type="match status" value="1"/>
</dbReference>
<dbReference type="InterPro" id="IPR050482">
    <property type="entry name" value="Sensor_HK_TwoCompSys"/>
</dbReference>
<feature type="transmembrane region" description="Helical" evidence="5">
    <location>
        <begin position="86"/>
        <end position="108"/>
    </location>
</feature>
<dbReference type="Gene3D" id="3.30.565.10">
    <property type="entry name" value="Histidine kinase-like ATPase, C-terminal domain"/>
    <property type="match status" value="1"/>
</dbReference>
<proteinExistence type="predicted"/>
<evidence type="ECO:0000256" key="3">
    <source>
        <dbReference type="ARBA" id="ARBA00023012"/>
    </source>
</evidence>
<gene>
    <name evidence="7" type="ORF">GCM10009544_37000</name>
</gene>
<evidence type="ECO:0000313" key="7">
    <source>
        <dbReference type="EMBL" id="GAA0471532.1"/>
    </source>
</evidence>
<accession>A0ABN1AAC2</accession>
<comment type="caution">
    <text evidence="7">The sequence shown here is derived from an EMBL/GenBank/DDBJ whole genome shotgun (WGS) entry which is preliminary data.</text>
</comment>
<dbReference type="Proteomes" id="UP001499895">
    <property type="component" value="Unassembled WGS sequence"/>
</dbReference>
<evidence type="ECO:0000256" key="5">
    <source>
        <dbReference type="SAM" id="Phobius"/>
    </source>
</evidence>
<evidence type="ECO:0000256" key="1">
    <source>
        <dbReference type="ARBA" id="ARBA00022679"/>
    </source>
</evidence>
<dbReference type="InterPro" id="IPR011712">
    <property type="entry name" value="Sig_transdc_His_kin_sub3_dim/P"/>
</dbReference>
<dbReference type="SMART" id="SM00387">
    <property type="entry name" value="HATPase_c"/>
    <property type="match status" value="1"/>
</dbReference>
<feature type="transmembrane region" description="Helical" evidence="5">
    <location>
        <begin position="258"/>
        <end position="280"/>
    </location>
</feature>
<dbReference type="RefSeq" id="WP_344091958.1">
    <property type="nucleotide sequence ID" value="NZ_BAAAHB010000039.1"/>
</dbReference>
<evidence type="ECO:0000259" key="6">
    <source>
        <dbReference type="SMART" id="SM00387"/>
    </source>
</evidence>
<feature type="compositionally biased region" description="Polar residues" evidence="4">
    <location>
        <begin position="661"/>
        <end position="678"/>
    </location>
</feature>
<feature type="transmembrane region" description="Helical" evidence="5">
    <location>
        <begin position="114"/>
        <end position="139"/>
    </location>
</feature>
<dbReference type="EMBL" id="BAAAHB010000039">
    <property type="protein sequence ID" value="GAA0471532.1"/>
    <property type="molecule type" value="Genomic_DNA"/>
</dbReference>
<evidence type="ECO:0000256" key="4">
    <source>
        <dbReference type="SAM" id="MobiDB-lite"/>
    </source>
</evidence>
<protein>
    <recommendedName>
        <fullName evidence="6">Histidine kinase/HSP90-like ATPase domain-containing protein</fullName>
    </recommendedName>
</protein>
<feature type="transmembrane region" description="Helical" evidence="5">
    <location>
        <begin position="151"/>
        <end position="171"/>
    </location>
</feature>
<keyword evidence="5" id="KW-0812">Transmembrane</keyword>
<dbReference type="Pfam" id="PF07730">
    <property type="entry name" value="HisKA_3"/>
    <property type="match status" value="1"/>
</dbReference>
<dbReference type="PANTHER" id="PTHR24421">
    <property type="entry name" value="NITRATE/NITRITE SENSOR PROTEIN NARX-RELATED"/>
    <property type="match status" value="1"/>
</dbReference>
<dbReference type="InterPro" id="IPR036890">
    <property type="entry name" value="HATPase_C_sf"/>
</dbReference>
<keyword evidence="1" id="KW-0808">Transferase</keyword>
<evidence type="ECO:0000256" key="2">
    <source>
        <dbReference type="ARBA" id="ARBA00022777"/>
    </source>
</evidence>
<sequence length="695" mass="71961">MSPPAAAVRTHGRAVRTAGTAAALLFAVLLVKLTVVLFLAGDQWLAVNYSAPQASAEVTRLVVGLPLCAVAVLLLADPSGHRMGGLLLAAGAVWIVPSAVFDLFAFLGSEPVPVAAAMILLGATGIAGHPLTVLLLPLCFLHDATSRRSRWGVIAGAGAVCLGYGVLWALGTPGSHPFPSPWSGTAVSEWAIARLDPGEEAVDWASRVVTLVVTADLVRRALREPAGDGRRVWALLAVAYPACVCLLLSDVWGESWTVAARAAGSAVWVAVICLAAARGGMWRLERVTSHRLAGAFVLTALAAAAVCAAVAAWAALPAARSVTVVGAAGCGLVVGWTVRPVVLRTSLAVERAFYGPRARPYEAMRALTVRLRQAPHPGHVPEQICRSAVEDLGLAGATIGVDTRSGPRWLAAVGAPVTDPKQVFALRHHGQVVGRLEVARGGTSTPPERDGDLLSLLADQAGPALAALRLGEEAQAAREALVLAREEERRRLRREIHDGLGPQLAAAQLRLGTAQACGPPSSAAAEHLRTAAEVLGEALAEVRRITAGLTPAALVEHGLLDATRTLAHRLSTDDVRVRVTGPPAPLPALAPGVETAAYRIAAEAVTNAARHARAHRVEVAFAATPTALTVTVTDDGRGFDAAAVPGTGLASVGERAEEIGGTSTITSGPDGTTVTATLPITPRPRTHEDDDERDT</sequence>
<dbReference type="InterPro" id="IPR003594">
    <property type="entry name" value="HATPase_dom"/>
</dbReference>
<feature type="transmembrane region" description="Helical" evidence="5">
    <location>
        <begin position="21"/>
        <end position="41"/>
    </location>
</feature>
<reference evidence="7 8" key="1">
    <citation type="journal article" date="2019" name="Int. J. Syst. Evol. Microbiol.">
        <title>The Global Catalogue of Microorganisms (GCM) 10K type strain sequencing project: providing services to taxonomists for standard genome sequencing and annotation.</title>
        <authorList>
            <consortium name="The Broad Institute Genomics Platform"/>
            <consortium name="The Broad Institute Genome Sequencing Center for Infectious Disease"/>
            <person name="Wu L."/>
            <person name="Ma J."/>
        </authorList>
    </citation>
    <scope>NUCLEOTIDE SEQUENCE [LARGE SCALE GENOMIC DNA]</scope>
    <source>
        <strain evidence="7 8">JCM 10649</strain>
    </source>
</reference>
<feature type="transmembrane region" description="Helical" evidence="5">
    <location>
        <begin position="322"/>
        <end position="342"/>
    </location>
</feature>
<keyword evidence="5" id="KW-1133">Transmembrane helix</keyword>
<organism evidence="7 8">
    <name type="scientific">Streptomyces stramineus</name>
    <dbReference type="NCBI Taxonomy" id="173861"/>
    <lineage>
        <taxon>Bacteria</taxon>
        <taxon>Bacillati</taxon>
        <taxon>Actinomycetota</taxon>
        <taxon>Actinomycetes</taxon>
        <taxon>Kitasatosporales</taxon>
        <taxon>Streptomycetaceae</taxon>
        <taxon>Streptomyces</taxon>
    </lineage>
</organism>
<feature type="domain" description="Histidine kinase/HSP90-like ATPase" evidence="6">
    <location>
        <begin position="592"/>
        <end position="682"/>
    </location>
</feature>
<keyword evidence="3" id="KW-0902">Two-component regulatory system</keyword>